<dbReference type="SMART" id="SM00220">
    <property type="entry name" value="S_TKc"/>
    <property type="match status" value="1"/>
</dbReference>
<dbReference type="EMBL" id="CP090978">
    <property type="protein sequence ID" value="UJF32224.1"/>
    <property type="molecule type" value="Genomic_DNA"/>
</dbReference>
<sequence length="309" mass="35068">MGTADMERCLAKGRMLKFRYKIHRPISCGELSIVYMGRDIEKSETVIIKEYFPKTMALRDVDGCSVVCSRPRLKPAFDEWQDDFAQEGQILQGLQHKHVVKYRDQFQENGTGYIVTEYCRGVTLSTYKERNFPQEQAKFWGITVPALLEALQYIHDKGIIHRDLKPGNVLVTREGLPCLIDLGSALDYRHASTRRLQTTPGFSPLEFHSKSARLGPWSDYYSLSAILYYAASGMVPPDVADRVIEDPIRDIQLLNSHLSARLGKVIMAGLSLSPKERPSSLRTFITAVRAEKSFRNLSPNHTIQTSLFP</sequence>
<keyword evidence="2" id="KW-0418">Kinase</keyword>
<dbReference type="SUPFAM" id="SSF56112">
    <property type="entry name" value="Protein kinase-like (PK-like)"/>
    <property type="match status" value="1"/>
</dbReference>
<dbReference type="PANTHER" id="PTHR24361">
    <property type="entry name" value="MITOGEN-ACTIVATED KINASE KINASE KINASE"/>
    <property type="match status" value="1"/>
</dbReference>
<name>A0ABY3SE04_9BACL</name>
<evidence type="ECO:0000313" key="3">
    <source>
        <dbReference type="Proteomes" id="UP001649230"/>
    </source>
</evidence>
<evidence type="ECO:0000313" key="2">
    <source>
        <dbReference type="EMBL" id="UJF32224.1"/>
    </source>
</evidence>
<dbReference type="PROSITE" id="PS50011">
    <property type="entry name" value="PROTEIN_KINASE_DOM"/>
    <property type="match status" value="1"/>
</dbReference>
<dbReference type="InterPro" id="IPR000719">
    <property type="entry name" value="Prot_kinase_dom"/>
</dbReference>
<dbReference type="InterPro" id="IPR053235">
    <property type="entry name" value="Ser_Thr_kinase"/>
</dbReference>
<organism evidence="2 3">
    <name type="scientific">Paenibacillus hexagrammi</name>
    <dbReference type="NCBI Taxonomy" id="2908839"/>
    <lineage>
        <taxon>Bacteria</taxon>
        <taxon>Bacillati</taxon>
        <taxon>Bacillota</taxon>
        <taxon>Bacilli</taxon>
        <taxon>Bacillales</taxon>
        <taxon>Paenibacillaceae</taxon>
        <taxon>Paenibacillus</taxon>
    </lineage>
</organism>
<keyword evidence="2" id="KW-0808">Transferase</keyword>
<proteinExistence type="predicted"/>
<accession>A0ABY3SE04</accession>
<dbReference type="Pfam" id="PF00069">
    <property type="entry name" value="Pkinase"/>
    <property type="match status" value="1"/>
</dbReference>
<gene>
    <name evidence="2" type="ORF">L0M14_21240</name>
</gene>
<dbReference type="CDD" id="cd14014">
    <property type="entry name" value="STKc_PknB_like"/>
    <property type="match status" value="1"/>
</dbReference>
<keyword evidence="2" id="KW-0723">Serine/threonine-protein kinase</keyword>
<protein>
    <submittedName>
        <fullName evidence="2">Serine/threonine protein kinase</fullName>
    </submittedName>
</protein>
<dbReference type="PROSITE" id="PS00108">
    <property type="entry name" value="PROTEIN_KINASE_ST"/>
    <property type="match status" value="1"/>
</dbReference>
<feature type="domain" description="Protein kinase" evidence="1">
    <location>
        <begin position="20"/>
        <end position="294"/>
    </location>
</feature>
<dbReference type="RefSeq" id="WP_235118568.1">
    <property type="nucleotide sequence ID" value="NZ_CP090978.1"/>
</dbReference>
<dbReference type="Gene3D" id="1.10.510.10">
    <property type="entry name" value="Transferase(Phosphotransferase) domain 1"/>
    <property type="match status" value="1"/>
</dbReference>
<dbReference type="InterPro" id="IPR011009">
    <property type="entry name" value="Kinase-like_dom_sf"/>
</dbReference>
<evidence type="ECO:0000259" key="1">
    <source>
        <dbReference type="PROSITE" id="PS50011"/>
    </source>
</evidence>
<dbReference type="InterPro" id="IPR008271">
    <property type="entry name" value="Ser/Thr_kinase_AS"/>
</dbReference>
<dbReference type="GO" id="GO:0004674">
    <property type="term" value="F:protein serine/threonine kinase activity"/>
    <property type="evidence" value="ECO:0007669"/>
    <property type="project" value="UniProtKB-KW"/>
</dbReference>
<reference evidence="2 3" key="1">
    <citation type="journal article" date="2024" name="Int. J. Syst. Evol. Microbiol.">
        <title>Paenibacillus hexagrammi sp. nov., a novel bacterium isolated from the gut content of Hexagrammos agrammus.</title>
        <authorList>
            <person name="Jung H.K."/>
            <person name="Kim D.G."/>
            <person name="Zin H."/>
            <person name="Park J."/>
            <person name="Jung H."/>
            <person name="Kim Y.O."/>
            <person name="Kong H.J."/>
            <person name="Kim J.W."/>
            <person name="Kim Y.S."/>
        </authorList>
    </citation>
    <scope>NUCLEOTIDE SEQUENCE [LARGE SCALE GENOMIC DNA]</scope>
    <source>
        <strain evidence="2 3">YPD9-1</strain>
    </source>
</reference>
<dbReference type="Proteomes" id="UP001649230">
    <property type="component" value="Chromosome"/>
</dbReference>
<keyword evidence="3" id="KW-1185">Reference proteome</keyword>